<proteinExistence type="predicted"/>
<dbReference type="OrthoDB" id="5405523at2"/>
<dbReference type="EMBL" id="SLZQ01000001">
    <property type="protein sequence ID" value="TCS39072.1"/>
    <property type="molecule type" value="Genomic_DNA"/>
</dbReference>
<gene>
    <name evidence="2" type="ORF">EDC30_10122</name>
</gene>
<accession>A0A4R3I0L8</accession>
<name>A0A4R3I0L8_PAULE</name>
<sequence>MPLSRFALPSRSGGRTRFELLVRVLVVGILAAILLERMLYYQEQAERTVMETTIIHIRSGMRLHIADLMTQQRTNEIAAMLDENPVRWLDHPPGGYLGALDAVPDDGIPGGSWYFDSAQGELVYVPKWARFFTGMQGKREARFKVKARVVSRALVSGQALMTEGIDIVPSQAYKWF</sequence>
<evidence type="ECO:0000313" key="3">
    <source>
        <dbReference type="Proteomes" id="UP000295382"/>
    </source>
</evidence>
<evidence type="ECO:0000313" key="2">
    <source>
        <dbReference type="EMBL" id="TCS39072.1"/>
    </source>
</evidence>
<organism evidence="2 3">
    <name type="scientific">Paucimonas lemoignei</name>
    <name type="common">Pseudomonas lemoignei</name>
    <dbReference type="NCBI Taxonomy" id="29443"/>
    <lineage>
        <taxon>Bacteria</taxon>
        <taxon>Pseudomonadati</taxon>
        <taxon>Pseudomonadota</taxon>
        <taxon>Betaproteobacteria</taxon>
        <taxon>Burkholderiales</taxon>
        <taxon>Burkholderiaceae</taxon>
        <taxon>Paucimonas</taxon>
    </lineage>
</organism>
<keyword evidence="3" id="KW-1185">Reference proteome</keyword>
<reference evidence="2 3" key="1">
    <citation type="submission" date="2019-03" db="EMBL/GenBank/DDBJ databases">
        <title>Genomic Encyclopedia of Type Strains, Phase IV (KMG-IV): sequencing the most valuable type-strain genomes for metagenomic binning, comparative biology and taxonomic classification.</title>
        <authorList>
            <person name="Goeker M."/>
        </authorList>
    </citation>
    <scope>NUCLEOTIDE SEQUENCE [LARGE SCALE GENOMIC DNA]</scope>
    <source>
        <strain evidence="2 3">DSM 7445</strain>
    </source>
</reference>
<keyword evidence="1" id="KW-0812">Transmembrane</keyword>
<feature type="transmembrane region" description="Helical" evidence="1">
    <location>
        <begin position="20"/>
        <end position="40"/>
    </location>
</feature>
<keyword evidence="1" id="KW-1133">Transmembrane helix</keyword>
<dbReference type="SUPFAM" id="SSF54523">
    <property type="entry name" value="Pili subunits"/>
    <property type="match status" value="1"/>
</dbReference>
<dbReference type="InterPro" id="IPR045584">
    <property type="entry name" value="Pilin-like"/>
</dbReference>
<dbReference type="Proteomes" id="UP000295382">
    <property type="component" value="Unassembled WGS sequence"/>
</dbReference>
<evidence type="ECO:0000256" key="1">
    <source>
        <dbReference type="SAM" id="Phobius"/>
    </source>
</evidence>
<dbReference type="AlphaFoldDB" id="A0A4R3I0L8"/>
<keyword evidence="1" id="KW-0472">Membrane</keyword>
<protein>
    <submittedName>
        <fullName evidence="2">General secretion pathway protein G</fullName>
    </submittedName>
</protein>
<comment type="caution">
    <text evidence="2">The sequence shown here is derived from an EMBL/GenBank/DDBJ whole genome shotgun (WGS) entry which is preliminary data.</text>
</comment>
<dbReference type="RefSeq" id="WP_132256180.1">
    <property type="nucleotide sequence ID" value="NZ_SLZQ01000001.1"/>
</dbReference>